<feature type="compositionally biased region" description="Polar residues" evidence="1">
    <location>
        <begin position="361"/>
        <end position="376"/>
    </location>
</feature>
<feature type="compositionally biased region" description="Basic residues" evidence="1">
    <location>
        <begin position="694"/>
        <end position="704"/>
    </location>
</feature>
<evidence type="ECO:0000256" key="1">
    <source>
        <dbReference type="SAM" id="MobiDB-lite"/>
    </source>
</evidence>
<feature type="compositionally biased region" description="Low complexity" evidence="1">
    <location>
        <begin position="548"/>
        <end position="558"/>
    </location>
</feature>
<feature type="region of interest" description="Disordered" evidence="1">
    <location>
        <begin position="690"/>
        <end position="744"/>
    </location>
</feature>
<feature type="region of interest" description="Disordered" evidence="1">
    <location>
        <begin position="576"/>
        <end position="595"/>
    </location>
</feature>
<feature type="region of interest" description="Disordered" evidence="1">
    <location>
        <begin position="404"/>
        <end position="423"/>
    </location>
</feature>
<feature type="compositionally biased region" description="Low complexity" evidence="1">
    <location>
        <begin position="201"/>
        <end position="223"/>
    </location>
</feature>
<feature type="compositionally biased region" description="Basic residues" evidence="1">
    <location>
        <begin position="101"/>
        <end position="110"/>
    </location>
</feature>
<protein>
    <submittedName>
        <fullName evidence="2">Uncharacterized protein</fullName>
    </submittedName>
</protein>
<dbReference type="AlphaFoldDB" id="A0A7S3P867"/>
<feature type="region of interest" description="Disordered" evidence="1">
    <location>
        <begin position="85"/>
        <end position="142"/>
    </location>
</feature>
<feature type="region of interest" description="Disordered" evidence="1">
    <location>
        <begin position="310"/>
        <end position="377"/>
    </location>
</feature>
<reference evidence="2" key="1">
    <citation type="submission" date="2021-01" db="EMBL/GenBank/DDBJ databases">
        <authorList>
            <person name="Corre E."/>
            <person name="Pelletier E."/>
            <person name="Niang G."/>
            <person name="Scheremetjew M."/>
            <person name="Finn R."/>
            <person name="Kale V."/>
            <person name="Holt S."/>
            <person name="Cochrane G."/>
            <person name="Meng A."/>
            <person name="Brown T."/>
            <person name="Cohen L."/>
        </authorList>
    </citation>
    <scope>NUCLEOTIDE SEQUENCE</scope>
    <source>
        <strain evidence="2">CCMP127</strain>
    </source>
</reference>
<feature type="region of interest" description="Disordered" evidence="1">
    <location>
        <begin position="601"/>
        <end position="622"/>
    </location>
</feature>
<feature type="compositionally biased region" description="Low complexity" evidence="1">
    <location>
        <begin position="319"/>
        <end position="332"/>
    </location>
</feature>
<feature type="compositionally biased region" description="Basic residues" evidence="1">
    <location>
        <begin position="492"/>
        <end position="502"/>
    </location>
</feature>
<feature type="region of interest" description="Disordered" evidence="1">
    <location>
        <begin position="666"/>
        <end position="685"/>
    </location>
</feature>
<sequence>MICNGTNGKNDKRPPRRDLFSAKFHADHASSDDLGFGGSDGDFSWATEQLEQEDSQRRALHQQIQDKFKIKPKVQKINDDDESWFSEASDVEGSAQTSGSRKGKKKRRKAGAPGTKSPSGVSDDVLLQHPNSKGGDDASSDEENLFEFAADFGAFGNGDVFAGDLTQSSANDDFGFESSHNNRSDPFFPDSLSANGGPIHSSPSTASFSSNASGKKSASSSIKGSHKSFTMLPVPSSPKTLKRMQSCSSFAGSLPDMDLSEGADDNEGLFQATFIDNAMEQESKSQQHAHSKVRHSLTAAAAAMNKQPFEKQGTSLEPTSAHSTHSSNMSSAKKMYMMKPKSAFDPLSSSDHGPRLHSRGTMKTSQRTKLVRQTSDPVILEESATSLNASSLLHGSSSLEASGSLQASQSLQDGSAQASHVSLHESQLGLHASQPLQASQTSFGVSQLGLQASRSTFHASQPMQSSSSGTPGNSRGMHSSQPIQSFQSGDKPRRKVVRKVVRKASGESSVSGPTRRRRVPSHTNSMSGSSDDGGKEGTTRKVVRRRPSSNTNSMSGSSDDGGEKGTTQKIMRRRLVNTALSGSQHRGAPVKKKMIRRRASDGGAFGKNDTDDDNVSVTASSKSGVIRERRRVSMQAKLGSSEIAKVLQVGTAAIINMAKLQTEIKQGAPQRKLKPKGASQTSSTLDLAIQKASHPAKRVLKRQKSANSLPAVSSGQLSAGTETGRKPVAQSTDDITEARTPDEAKQVMRASMVALDQHMVKRRPVRKPGGPSGSASLAGHEMSVKKKKAPIRSGSSDLASKLAGGGPRYSGSASVAGDQVTKHLVRKKLFQGDRKPLSSDAPRPVKTQQRQIQGHSSFNGGDAILRASCS</sequence>
<feature type="compositionally biased region" description="Polar residues" evidence="1">
    <location>
        <begin position="846"/>
        <end position="859"/>
    </location>
</feature>
<feature type="region of interest" description="Disordered" evidence="1">
    <location>
        <begin position="162"/>
        <end position="241"/>
    </location>
</feature>
<feature type="compositionally biased region" description="Polar residues" evidence="1">
    <location>
        <begin position="705"/>
        <end position="721"/>
    </location>
</feature>
<feature type="region of interest" description="Disordered" evidence="1">
    <location>
        <begin position="760"/>
        <end position="870"/>
    </location>
</feature>
<accession>A0A7S3P867</accession>
<gene>
    <name evidence="2" type="ORF">ACOF00016_LOCUS8049</name>
</gene>
<proteinExistence type="predicted"/>
<dbReference type="EMBL" id="HBIM01009555">
    <property type="protein sequence ID" value="CAE0410598.1"/>
    <property type="molecule type" value="Transcribed_RNA"/>
</dbReference>
<feature type="compositionally biased region" description="Low complexity" evidence="1">
    <location>
        <begin position="404"/>
        <end position="419"/>
    </location>
</feature>
<organism evidence="2">
    <name type="scientific">Amphora coffeiformis</name>
    <dbReference type="NCBI Taxonomy" id="265554"/>
    <lineage>
        <taxon>Eukaryota</taxon>
        <taxon>Sar</taxon>
        <taxon>Stramenopiles</taxon>
        <taxon>Ochrophyta</taxon>
        <taxon>Bacillariophyta</taxon>
        <taxon>Bacillariophyceae</taxon>
        <taxon>Bacillariophycidae</taxon>
        <taxon>Thalassiophysales</taxon>
        <taxon>Catenulaceae</taxon>
        <taxon>Amphora</taxon>
    </lineage>
</organism>
<name>A0A7S3P867_9STRA</name>
<feature type="compositionally biased region" description="Polar residues" evidence="1">
    <location>
        <begin position="456"/>
        <end position="488"/>
    </location>
</feature>
<feature type="compositionally biased region" description="Polar residues" evidence="1">
    <location>
        <begin position="521"/>
        <end position="530"/>
    </location>
</feature>
<evidence type="ECO:0000313" key="2">
    <source>
        <dbReference type="EMBL" id="CAE0410598.1"/>
    </source>
</evidence>
<feature type="region of interest" description="Disordered" evidence="1">
    <location>
        <begin position="456"/>
        <end position="568"/>
    </location>
</feature>